<evidence type="ECO:0000313" key="10">
    <source>
        <dbReference type="Proteomes" id="UP001610563"/>
    </source>
</evidence>
<dbReference type="InterPro" id="IPR052360">
    <property type="entry name" value="Transcr_Regulatory_Proteins"/>
</dbReference>
<name>A0ABR4FN86_9EURO</name>
<evidence type="ECO:0000256" key="1">
    <source>
        <dbReference type="ARBA" id="ARBA00022723"/>
    </source>
</evidence>
<dbReference type="InterPro" id="IPR021858">
    <property type="entry name" value="Fun_TF"/>
</dbReference>
<evidence type="ECO:0000256" key="7">
    <source>
        <dbReference type="SAM" id="MobiDB-lite"/>
    </source>
</evidence>
<keyword evidence="3" id="KW-0805">Transcription regulation</keyword>
<dbReference type="Pfam" id="PF11951">
    <property type="entry name" value="Fungal_trans_2"/>
    <property type="match status" value="1"/>
</dbReference>
<sequence length="579" mass="65546">MTRTNEQSSAMTKPKRKYTSRARTGCETCRIRRVKCDESPGSCRNCTSTGRKCEGYDMTRLPRRRSPLAVGVGGGAMMTMTMVSELSTAALPGKTSDERRCFDVFQNRTIPMFMTLFDSDVWRVVLQMSQSDPSVCHAVVAFSALHEGTLRQQRHWAHGRSLVIRHRDFALKQYGRALSSLAARLRSNDPQMRYVTLVCCIVFVLFELLNDNYSGVLVHLQNGVNVLTNTTGEPARASIIGGAIHPSGSNSPRFDAELRRTFAHLDVQSIYFDRASRAMNIYPSYGDPVNLDECPIWFDSLYGAKETIDPLLNNVLAIWRVSQMILRDRDARSGPAYENLLAEQHRMRTYLARHVAAFTQFLTRHPPTIARDLRSRDVILLDHIVLFMNVEACIGLSEMVFDAWHAEWTETVNLIEKIIRSAIAEFGSVSALPNVVFDLGINLPLGWVVLKCRDPVLRQRALDLQRLWPHSEGLHPTAFLMNMGQQVSNIEQEGMDPVTGVIPEEARIRTVNIEIDEDRTRGKLIYSLSDPTAEQLVVRERWFEFDEGVAELQPRSSSLRPRRKRPPEMSTSLSSTPAY</sequence>
<keyword evidence="2" id="KW-0862">Zinc</keyword>
<evidence type="ECO:0000256" key="5">
    <source>
        <dbReference type="ARBA" id="ARBA00023163"/>
    </source>
</evidence>
<keyword evidence="5" id="KW-0804">Transcription</keyword>
<dbReference type="PROSITE" id="PS00463">
    <property type="entry name" value="ZN2_CY6_FUNGAL_1"/>
    <property type="match status" value="1"/>
</dbReference>
<keyword evidence="6" id="KW-0539">Nucleus</keyword>
<evidence type="ECO:0000256" key="3">
    <source>
        <dbReference type="ARBA" id="ARBA00023015"/>
    </source>
</evidence>
<dbReference type="SUPFAM" id="SSF57701">
    <property type="entry name" value="Zn2/Cys6 DNA-binding domain"/>
    <property type="match status" value="1"/>
</dbReference>
<evidence type="ECO:0000256" key="4">
    <source>
        <dbReference type="ARBA" id="ARBA00023125"/>
    </source>
</evidence>
<dbReference type="Pfam" id="PF00172">
    <property type="entry name" value="Zn_clus"/>
    <property type="match status" value="1"/>
</dbReference>
<protein>
    <recommendedName>
        <fullName evidence="8">Zn(2)-C6 fungal-type domain-containing protein</fullName>
    </recommendedName>
</protein>
<dbReference type="CDD" id="cd00067">
    <property type="entry name" value="GAL4"/>
    <property type="match status" value="1"/>
</dbReference>
<dbReference type="PANTHER" id="PTHR36206:SF12">
    <property type="entry name" value="ASPERCRYPTIN BIOSYNTHESIS CLUSTER-SPECIFIC TRANSCRIPTION REGULATOR ATNN-RELATED"/>
    <property type="match status" value="1"/>
</dbReference>
<dbReference type="SMART" id="SM00066">
    <property type="entry name" value="GAL4"/>
    <property type="match status" value="1"/>
</dbReference>
<keyword evidence="1" id="KW-0479">Metal-binding</keyword>
<dbReference type="PROSITE" id="PS50048">
    <property type="entry name" value="ZN2_CY6_FUNGAL_2"/>
    <property type="match status" value="1"/>
</dbReference>
<evidence type="ECO:0000256" key="2">
    <source>
        <dbReference type="ARBA" id="ARBA00022833"/>
    </source>
</evidence>
<dbReference type="Proteomes" id="UP001610563">
    <property type="component" value="Unassembled WGS sequence"/>
</dbReference>
<keyword evidence="4" id="KW-0238">DNA-binding</keyword>
<dbReference type="InterPro" id="IPR036864">
    <property type="entry name" value="Zn2-C6_fun-type_DNA-bd_sf"/>
</dbReference>
<organism evidence="9 10">
    <name type="scientific">Aspergillus keveii</name>
    <dbReference type="NCBI Taxonomy" id="714993"/>
    <lineage>
        <taxon>Eukaryota</taxon>
        <taxon>Fungi</taxon>
        <taxon>Dikarya</taxon>
        <taxon>Ascomycota</taxon>
        <taxon>Pezizomycotina</taxon>
        <taxon>Eurotiomycetes</taxon>
        <taxon>Eurotiomycetidae</taxon>
        <taxon>Eurotiales</taxon>
        <taxon>Aspergillaceae</taxon>
        <taxon>Aspergillus</taxon>
        <taxon>Aspergillus subgen. Nidulantes</taxon>
    </lineage>
</organism>
<feature type="compositionally biased region" description="Polar residues" evidence="7">
    <location>
        <begin position="569"/>
        <end position="579"/>
    </location>
</feature>
<gene>
    <name evidence="9" type="ORF">BJX66DRAFT_316298</name>
</gene>
<keyword evidence="10" id="KW-1185">Reference proteome</keyword>
<dbReference type="InterPro" id="IPR001138">
    <property type="entry name" value="Zn2Cys6_DnaBD"/>
</dbReference>
<feature type="domain" description="Zn(2)-C6 fungal-type" evidence="8">
    <location>
        <begin position="25"/>
        <end position="53"/>
    </location>
</feature>
<dbReference type="EMBL" id="JBFTWV010000169">
    <property type="protein sequence ID" value="KAL2784731.1"/>
    <property type="molecule type" value="Genomic_DNA"/>
</dbReference>
<evidence type="ECO:0000313" key="9">
    <source>
        <dbReference type="EMBL" id="KAL2784731.1"/>
    </source>
</evidence>
<feature type="region of interest" description="Disordered" evidence="7">
    <location>
        <begin position="551"/>
        <end position="579"/>
    </location>
</feature>
<evidence type="ECO:0000256" key="6">
    <source>
        <dbReference type="ARBA" id="ARBA00023242"/>
    </source>
</evidence>
<comment type="caution">
    <text evidence="9">The sequence shown here is derived from an EMBL/GenBank/DDBJ whole genome shotgun (WGS) entry which is preliminary data.</text>
</comment>
<dbReference type="PANTHER" id="PTHR36206">
    <property type="entry name" value="ASPERCRYPTIN BIOSYNTHESIS CLUSTER-SPECIFIC TRANSCRIPTION REGULATOR ATNN-RELATED"/>
    <property type="match status" value="1"/>
</dbReference>
<accession>A0ABR4FN86</accession>
<dbReference type="Gene3D" id="4.10.240.10">
    <property type="entry name" value="Zn(2)-C6 fungal-type DNA-binding domain"/>
    <property type="match status" value="1"/>
</dbReference>
<evidence type="ECO:0000259" key="8">
    <source>
        <dbReference type="PROSITE" id="PS50048"/>
    </source>
</evidence>
<reference evidence="9 10" key="1">
    <citation type="submission" date="2024-07" db="EMBL/GenBank/DDBJ databases">
        <title>Section-level genome sequencing and comparative genomics of Aspergillus sections Usti and Cavernicolus.</title>
        <authorList>
            <consortium name="Lawrence Berkeley National Laboratory"/>
            <person name="Nybo J.L."/>
            <person name="Vesth T.C."/>
            <person name="Theobald S."/>
            <person name="Frisvad J.C."/>
            <person name="Larsen T.O."/>
            <person name="Kjaerboelling I."/>
            <person name="Rothschild-Mancinelli K."/>
            <person name="Lyhne E.K."/>
            <person name="Kogle M.E."/>
            <person name="Barry K."/>
            <person name="Clum A."/>
            <person name="Na H."/>
            <person name="Ledsgaard L."/>
            <person name="Lin J."/>
            <person name="Lipzen A."/>
            <person name="Kuo A."/>
            <person name="Riley R."/>
            <person name="Mondo S."/>
            <person name="Labutti K."/>
            <person name="Haridas S."/>
            <person name="Pangalinan J."/>
            <person name="Salamov A.A."/>
            <person name="Simmons B.A."/>
            <person name="Magnuson J.K."/>
            <person name="Chen J."/>
            <person name="Drula E."/>
            <person name="Henrissat B."/>
            <person name="Wiebenga A."/>
            <person name="Lubbers R.J."/>
            <person name="Gomes A.C."/>
            <person name="Makela M.R."/>
            <person name="Stajich J."/>
            <person name="Grigoriev I.V."/>
            <person name="Mortensen U.H."/>
            <person name="De Vries R.P."/>
            <person name="Baker S.E."/>
            <person name="Andersen M.R."/>
        </authorList>
    </citation>
    <scope>NUCLEOTIDE SEQUENCE [LARGE SCALE GENOMIC DNA]</scope>
    <source>
        <strain evidence="9 10">CBS 209.92</strain>
    </source>
</reference>
<proteinExistence type="predicted"/>